<evidence type="ECO:0000313" key="7">
    <source>
        <dbReference type="EMBL" id="AOW00728.1"/>
    </source>
</evidence>
<proteinExistence type="inferred from homology"/>
<evidence type="ECO:0000256" key="6">
    <source>
        <dbReference type="RuleBase" id="RU365002"/>
    </source>
</evidence>
<gene>
    <name evidence="7" type="ORF">YALI1_A16466g</name>
</gene>
<accession>A0A1D8N518</accession>
<name>A0A1D8N518_YARLL</name>
<dbReference type="eggNOG" id="KOG2524">
    <property type="taxonomic scope" value="Eukaryota"/>
</dbReference>
<dbReference type="RefSeq" id="XP_068137923.1">
    <property type="nucleotide sequence ID" value="XM_068281822.1"/>
</dbReference>
<comment type="similarity">
    <text evidence="2 6">Belongs to the QNG1 protein family.</text>
</comment>
<dbReference type="EC" id="3.2.2.-" evidence="6"/>
<keyword evidence="1 6" id="KW-0378">Hydrolase</keyword>
<evidence type="ECO:0000256" key="5">
    <source>
        <dbReference type="ARBA" id="ARBA00048204"/>
    </source>
</evidence>
<evidence type="ECO:0000256" key="1">
    <source>
        <dbReference type="ARBA" id="ARBA00022801"/>
    </source>
</evidence>
<sequence length="345" mass="39512">MINVLETVEYVANKADDVTVKVSACESAAGEILANMKTQSYSTKTWNEPELTPKTKDRATVDWIFLVDLLNFSFWSDTDLQDSGLASSQRFAVAYNDKEYTGYWSLCAAINRALDEGIPITTPAYWKSNDFSLEKLAHVFRSATKETVPLLETRYDIMKQAGGVFEENKLESFAQILENNKGKSAMELVETVATLFPSFKDEATYKDKKIHIYKRAQILVADIWACFDGEGYGEFVDIDRVTMFADYRVPQILHDLGCLTYSEQLYKHIGDLKMIDSGDPREVELRACSIWAVELIRREMVKRDPKTEVNAILIDFFLWDTAKKNQQKDYKGVSVQCHRTRSCYY</sequence>
<dbReference type="VEuPathDB" id="FungiDB:YALI0_A16489g"/>
<evidence type="ECO:0000256" key="2">
    <source>
        <dbReference type="ARBA" id="ARBA00035119"/>
    </source>
</evidence>
<evidence type="ECO:0000313" key="8">
    <source>
        <dbReference type="Proteomes" id="UP000182444"/>
    </source>
</evidence>
<dbReference type="Proteomes" id="UP000182444">
    <property type="component" value="Chromosome 1A"/>
</dbReference>
<evidence type="ECO:0000256" key="3">
    <source>
        <dbReference type="ARBA" id="ARBA00035306"/>
    </source>
</evidence>
<protein>
    <recommendedName>
        <fullName evidence="3 6">Queuosine 5'-phosphate N-glycosylase/hydrolase</fullName>
        <ecNumber evidence="6">3.2.2.-</ecNumber>
    </recommendedName>
    <alternativeName>
        <fullName evidence="4 6">Queuosine-nucleotide N-glycosylase/hydrolase</fullName>
    </alternativeName>
</protein>
<evidence type="ECO:0000256" key="4">
    <source>
        <dbReference type="ARBA" id="ARBA00035393"/>
    </source>
</evidence>
<comment type="function">
    <text evidence="6">Catalyzes the hydrolysis of queuosine 5'-phosphate, releasing the nucleobase queuine (q). Is required for salvage of queuine from exogenous queuosine (Q) that is imported and then converted to queuosine 5'-phosphate intracellularly.</text>
</comment>
<dbReference type="PANTHER" id="PTHR21314">
    <property type="entry name" value="QUEUOSINE 5'-PHOSPHATE N-GLYCOSYLASE_HYDROLASE-RELATED"/>
    <property type="match status" value="1"/>
</dbReference>
<dbReference type="Pfam" id="PF10343">
    <property type="entry name" value="Q_salvage"/>
    <property type="match status" value="1"/>
</dbReference>
<dbReference type="InterPro" id="IPR019438">
    <property type="entry name" value="Q_salvage"/>
</dbReference>
<organism evidence="7 8">
    <name type="scientific">Yarrowia lipolytica</name>
    <name type="common">Candida lipolytica</name>
    <dbReference type="NCBI Taxonomy" id="4952"/>
    <lineage>
        <taxon>Eukaryota</taxon>
        <taxon>Fungi</taxon>
        <taxon>Dikarya</taxon>
        <taxon>Ascomycota</taxon>
        <taxon>Saccharomycotina</taxon>
        <taxon>Dipodascomycetes</taxon>
        <taxon>Dipodascales</taxon>
        <taxon>Dipodascales incertae sedis</taxon>
        <taxon>Yarrowia</taxon>
    </lineage>
</organism>
<dbReference type="GeneID" id="94582482"/>
<comment type="catalytic activity">
    <reaction evidence="5 6">
        <text>queuosine 5'-phosphate + H2O = queuine + D-ribose 5-phosphate</text>
        <dbReference type="Rhea" id="RHEA:75387"/>
        <dbReference type="ChEBI" id="CHEBI:15377"/>
        <dbReference type="ChEBI" id="CHEBI:17433"/>
        <dbReference type="ChEBI" id="CHEBI:78346"/>
        <dbReference type="ChEBI" id="CHEBI:194371"/>
    </reaction>
    <physiologicalReaction direction="left-to-right" evidence="5 6">
        <dbReference type="Rhea" id="RHEA:75388"/>
    </physiologicalReaction>
</comment>
<reference evidence="7 8" key="1">
    <citation type="journal article" date="2016" name="PLoS ONE">
        <title>Sequence Assembly of Yarrowia lipolytica Strain W29/CLIB89 Shows Transposable Element Diversity.</title>
        <authorList>
            <person name="Magnan C."/>
            <person name="Yu J."/>
            <person name="Chang I."/>
            <person name="Jahn E."/>
            <person name="Kanomata Y."/>
            <person name="Wu J."/>
            <person name="Zeller M."/>
            <person name="Oakes M."/>
            <person name="Baldi P."/>
            <person name="Sandmeyer S."/>
        </authorList>
    </citation>
    <scope>NUCLEOTIDE SEQUENCE [LARGE SCALE GENOMIC DNA]</scope>
    <source>
        <strain evidence="8">CLIB89(W29)</strain>
    </source>
</reference>
<dbReference type="GO" id="GO:0006400">
    <property type="term" value="P:tRNA modification"/>
    <property type="evidence" value="ECO:0007669"/>
    <property type="project" value="TreeGrafter"/>
</dbReference>
<dbReference type="PANTHER" id="PTHR21314:SF0">
    <property type="entry name" value="QUEUOSINE 5'-PHOSPHATE N-GLYCOSYLASE_HYDROLASE"/>
    <property type="match status" value="1"/>
</dbReference>
<dbReference type="AlphaFoldDB" id="A0A1D8N518"/>
<dbReference type="EMBL" id="CP017553">
    <property type="protein sequence ID" value="AOW00728.1"/>
    <property type="molecule type" value="Genomic_DNA"/>
</dbReference>
<dbReference type="VEuPathDB" id="FungiDB:YALI1_A16466g"/>
<dbReference type="GO" id="GO:0016787">
    <property type="term" value="F:hydrolase activity"/>
    <property type="evidence" value="ECO:0007669"/>
    <property type="project" value="UniProtKB-KW"/>
</dbReference>